<evidence type="ECO:0000313" key="4">
    <source>
        <dbReference type="Proteomes" id="UP000179076"/>
    </source>
</evidence>
<reference evidence="3 4" key="1">
    <citation type="journal article" date="2016" name="Nat. Commun.">
        <title>Thousands of microbial genomes shed light on interconnected biogeochemical processes in an aquifer system.</title>
        <authorList>
            <person name="Anantharaman K."/>
            <person name="Brown C.T."/>
            <person name="Hug L.A."/>
            <person name="Sharon I."/>
            <person name="Castelle C.J."/>
            <person name="Probst A.J."/>
            <person name="Thomas B.C."/>
            <person name="Singh A."/>
            <person name="Wilkins M.J."/>
            <person name="Karaoz U."/>
            <person name="Brodie E.L."/>
            <person name="Williams K.H."/>
            <person name="Hubbard S.S."/>
            <person name="Banfield J.F."/>
        </authorList>
    </citation>
    <scope>NUCLEOTIDE SEQUENCE [LARGE SCALE GENOMIC DNA]</scope>
</reference>
<name>A0A1F6VKA9_9PROT</name>
<organism evidence="3 4">
    <name type="scientific">Candidatus Muproteobacteria bacterium RBG_16_60_9</name>
    <dbReference type="NCBI Taxonomy" id="1817755"/>
    <lineage>
        <taxon>Bacteria</taxon>
        <taxon>Pseudomonadati</taxon>
        <taxon>Pseudomonadota</taxon>
        <taxon>Candidatus Muproteobacteria</taxon>
    </lineage>
</organism>
<dbReference type="Proteomes" id="UP000179076">
    <property type="component" value="Unassembled WGS sequence"/>
</dbReference>
<gene>
    <name evidence="3" type="ORF">A2W18_11785</name>
</gene>
<keyword evidence="2" id="KW-0472">Membrane</keyword>
<dbReference type="EMBL" id="MFSP01000009">
    <property type="protein sequence ID" value="OGI70008.1"/>
    <property type="molecule type" value="Genomic_DNA"/>
</dbReference>
<evidence type="ECO:0000256" key="2">
    <source>
        <dbReference type="SAM" id="Phobius"/>
    </source>
</evidence>
<comment type="caution">
    <text evidence="3">The sequence shown here is derived from an EMBL/GenBank/DDBJ whole genome shotgun (WGS) entry which is preliminary data.</text>
</comment>
<evidence type="ECO:0000256" key="1">
    <source>
        <dbReference type="SAM" id="Coils"/>
    </source>
</evidence>
<evidence type="ECO:0000313" key="3">
    <source>
        <dbReference type="EMBL" id="OGI70008.1"/>
    </source>
</evidence>
<keyword evidence="1" id="KW-0175">Coiled coil</keyword>
<sequence length="209" mass="23324">MMQQINLYRPIFRRQEKKFSALAMLQAGAAIAIGIAIIYGLLWWQVRDLRQELRQTDARLAASTKRLDDATRQFGPGAKSKLLEDQVADLEKQIAARLRVRDLLGRGLFSNTTGYSDFFVAFARQHISGIWLTGFDITGAGENMRLQGRTNDPALVPRYVQRLSAEQALAGKEFQVFTLSRPPEKDGGAAVPYVDFLFRTASAKDAGKS</sequence>
<evidence type="ECO:0008006" key="5">
    <source>
        <dbReference type="Google" id="ProtNLM"/>
    </source>
</evidence>
<feature type="coiled-coil region" evidence="1">
    <location>
        <begin position="46"/>
        <end position="73"/>
    </location>
</feature>
<feature type="transmembrane region" description="Helical" evidence="2">
    <location>
        <begin position="21"/>
        <end position="44"/>
    </location>
</feature>
<proteinExistence type="predicted"/>
<accession>A0A1F6VKA9</accession>
<dbReference type="AlphaFoldDB" id="A0A1F6VKA9"/>
<keyword evidence="2" id="KW-0812">Transmembrane</keyword>
<protein>
    <recommendedName>
        <fullName evidence="5">Fimbrial assembly protein</fullName>
    </recommendedName>
</protein>
<keyword evidence="2" id="KW-1133">Transmembrane helix</keyword>